<gene>
    <name evidence="2" type="ORF">ACHAXA_005854</name>
</gene>
<feature type="region of interest" description="Disordered" evidence="1">
    <location>
        <begin position="107"/>
        <end position="142"/>
    </location>
</feature>
<sequence>MSLATTGGGGGFSGAGGAGLSVAAMAHGGPNAANAVAAQQPIHSHHGIPGSGGGGPYGAAPGTGYAALGADLLDRTQSLLSARAVRNSANMPLVAMDLYGDDCGVAYFPPHAPDDDDEDDDNNDGNGGEKSDDPAKVAARDATRLRRGNLARYVGGYHDGTDLVLKKDDQDAYRAVRRYLNKGEGHSAVLDDAVVSIVGGGSGGDGGGTAKEGTTTTTIVIPRPHLILGARRIDDINDAARAGLASLLPPADGENGGGDAAIDRDDVDDDRPVSVTTINMMDGNATGPKGDDSDRVAYRLRLNSRKKVVTMLPEEALALIVLGCKSATRVGCYGKREDDGQEQEGGGGEYDEYSDYPTAFAVPGWAAMDSCVEALIDASNSGASSGACGPTLHQRSVAALVGALLPPRPAVKKSAHGRAIVDPKAALPQPSLLHKSLSEVIASKDAESRAALARAGSDPEGEEFVPFVPMVVLVGATREGIEITAMCVSKPQSQWPNMELHCPYGNVSVVSSVCHASSDPLGILKSTLDELRAQVGKFAPESEEPTCFITYGSISTQVKLATGLKAALMKYGIDGKDDDDWDGWDADIPILSTREDCVSLGLAVLAASVHGRVRLAVSEKGKDGKNRTKAKLAVAVQDASPCAVAVSFNYFGGGGNDSDTWTEPKVIFDFDRRVPAGPYQIDFTAAECAAHVKQGKFIEDENILIDMAKGLEGSWGIPKREEAALKLRFRIYQKTSRGGAWIRVGDDMLPLTIKHSQKEESESGDGDLVAIESAVLEISLNGVGMLTTKNISNNETIVQATKSARNSKLLRWGTIIGTISFMGFFFVKSYVDERVFDRDTERVLAYYKRAAKNSMHDGDVRGARYLVWKYKGKKDKLWRRLEAKYGIPVRHAWEWDDEEDEGGNKHDGAPNEEEEAEDLDDVGTEKTKGGDGDEL</sequence>
<protein>
    <submittedName>
        <fullName evidence="2">Uncharacterized protein</fullName>
    </submittedName>
</protein>
<organism evidence="2 3">
    <name type="scientific">Cyclostephanos tholiformis</name>
    <dbReference type="NCBI Taxonomy" id="382380"/>
    <lineage>
        <taxon>Eukaryota</taxon>
        <taxon>Sar</taxon>
        <taxon>Stramenopiles</taxon>
        <taxon>Ochrophyta</taxon>
        <taxon>Bacillariophyta</taxon>
        <taxon>Coscinodiscophyceae</taxon>
        <taxon>Thalassiosirophycidae</taxon>
        <taxon>Stephanodiscales</taxon>
        <taxon>Stephanodiscaceae</taxon>
        <taxon>Cyclostephanos</taxon>
    </lineage>
</organism>
<feature type="compositionally biased region" description="Basic and acidic residues" evidence="1">
    <location>
        <begin position="923"/>
        <end position="935"/>
    </location>
</feature>
<dbReference type="Proteomes" id="UP001530377">
    <property type="component" value="Unassembled WGS sequence"/>
</dbReference>
<evidence type="ECO:0000313" key="3">
    <source>
        <dbReference type="Proteomes" id="UP001530377"/>
    </source>
</evidence>
<proteinExistence type="predicted"/>
<name>A0ABD3RDL3_9STRA</name>
<feature type="region of interest" description="Disordered" evidence="1">
    <location>
        <begin position="896"/>
        <end position="935"/>
    </location>
</feature>
<feature type="compositionally biased region" description="Basic and acidic residues" evidence="1">
    <location>
        <begin position="127"/>
        <end position="142"/>
    </location>
</feature>
<keyword evidence="3" id="KW-1185">Reference proteome</keyword>
<dbReference type="EMBL" id="JALLPB020000296">
    <property type="protein sequence ID" value="KAL3810854.1"/>
    <property type="molecule type" value="Genomic_DNA"/>
</dbReference>
<reference evidence="2 3" key="1">
    <citation type="submission" date="2024-10" db="EMBL/GenBank/DDBJ databases">
        <title>Updated reference genomes for cyclostephanoid diatoms.</title>
        <authorList>
            <person name="Roberts W.R."/>
            <person name="Alverson A.J."/>
        </authorList>
    </citation>
    <scope>NUCLEOTIDE SEQUENCE [LARGE SCALE GENOMIC DNA]</scope>
    <source>
        <strain evidence="2 3">AJA228-03</strain>
    </source>
</reference>
<dbReference type="AlphaFoldDB" id="A0ABD3RDL3"/>
<evidence type="ECO:0000313" key="2">
    <source>
        <dbReference type="EMBL" id="KAL3810854.1"/>
    </source>
</evidence>
<comment type="caution">
    <text evidence="2">The sequence shown here is derived from an EMBL/GenBank/DDBJ whole genome shotgun (WGS) entry which is preliminary data.</text>
</comment>
<feature type="compositionally biased region" description="Acidic residues" evidence="1">
    <location>
        <begin position="114"/>
        <end position="123"/>
    </location>
</feature>
<evidence type="ECO:0000256" key="1">
    <source>
        <dbReference type="SAM" id="MobiDB-lite"/>
    </source>
</evidence>
<accession>A0ABD3RDL3</accession>
<feature type="region of interest" description="Disordered" evidence="1">
    <location>
        <begin position="247"/>
        <end position="269"/>
    </location>
</feature>
<feature type="compositionally biased region" description="Acidic residues" evidence="1">
    <location>
        <begin position="910"/>
        <end position="922"/>
    </location>
</feature>